<reference evidence="3" key="1">
    <citation type="submission" date="2016-10" db="EMBL/GenBank/DDBJ databases">
        <authorList>
            <person name="Varghese N."/>
        </authorList>
    </citation>
    <scope>NUCLEOTIDE SEQUENCE [LARGE SCALE GENOMIC DNA]</scope>
    <source>
        <strain evidence="3">HL 19</strain>
    </source>
</reference>
<dbReference type="CDD" id="cd19099">
    <property type="entry name" value="AKR_unchar"/>
    <property type="match status" value="1"/>
</dbReference>
<dbReference type="EMBL" id="FMUN01000005">
    <property type="protein sequence ID" value="SCY38212.1"/>
    <property type="molecule type" value="Genomic_DNA"/>
</dbReference>
<dbReference type="InterPro" id="IPR023210">
    <property type="entry name" value="NADP_OxRdtase_dom"/>
</dbReference>
<dbReference type="RefSeq" id="WP_054965354.1">
    <property type="nucleotide sequence ID" value="NZ_FMUN01000005.1"/>
</dbReference>
<gene>
    <name evidence="2" type="ORF">SAMN05661077_1950</name>
</gene>
<evidence type="ECO:0000259" key="1">
    <source>
        <dbReference type="Pfam" id="PF00248"/>
    </source>
</evidence>
<dbReference type="InterPro" id="IPR036812">
    <property type="entry name" value="NAD(P)_OxRdtase_dom_sf"/>
</dbReference>
<organism evidence="2 3">
    <name type="scientific">Thiohalorhabdus denitrificans</name>
    <dbReference type="NCBI Taxonomy" id="381306"/>
    <lineage>
        <taxon>Bacteria</taxon>
        <taxon>Pseudomonadati</taxon>
        <taxon>Pseudomonadota</taxon>
        <taxon>Gammaproteobacteria</taxon>
        <taxon>Thiohalorhabdales</taxon>
        <taxon>Thiohalorhabdaceae</taxon>
        <taxon>Thiohalorhabdus</taxon>
    </lineage>
</organism>
<feature type="domain" description="NADP-dependent oxidoreductase" evidence="1">
    <location>
        <begin position="50"/>
        <end position="230"/>
    </location>
</feature>
<keyword evidence="3" id="KW-1185">Reference proteome</keyword>
<dbReference type="STRING" id="381306.AN478_04140"/>
<dbReference type="Gene3D" id="3.20.20.100">
    <property type="entry name" value="NADP-dependent oxidoreductase domain"/>
    <property type="match status" value="1"/>
</dbReference>
<dbReference type="Pfam" id="PF00248">
    <property type="entry name" value="Aldo_ket_red"/>
    <property type="match status" value="1"/>
</dbReference>
<name>A0A0P9ERH9_9GAMM</name>
<evidence type="ECO:0000313" key="3">
    <source>
        <dbReference type="Proteomes" id="UP000183104"/>
    </source>
</evidence>
<dbReference type="SUPFAM" id="SSF51430">
    <property type="entry name" value="NAD(P)-linked oxidoreductase"/>
    <property type="match status" value="1"/>
</dbReference>
<dbReference type="AlphaFoldDB" id="A0A0P9ERH9"/>
<dbReference type="OrthoDB" id="5289885at2"/>
<sequence length="393" mass="42615">MLGRSRPTELPELIPGHATHEATQAYADGSGLAESHYSDYGEEALKLSSIGLGTDHGEPTDEVDAGYREALAHGLKGGLNVIEAGLSYRYGRSAHAAGAAIREAVASGVPREALFVVGKGGFLAFPDGPPDDLAAWFKEEILKKGMGTPDELAQGVHLLTPAYIAWQVEHTRQAMGVETLDAFLIDQSEVHIPELQTKEDLNTRLQKVYAVLEMMVQAGKLRSYGLATWKSCRVPTNDTLFQSLTSQVGVAEKAAGDPRGHHMRLVTMPYNVNMLEGFTRFNQATGQGNVASTVQAAYQLGLYFLATHALMGGRLLEEQPPILRQAMGDLRTNAQRALQFARSTPGVGTAMVSIARKDHMDEALELGRIPPMSRKAFLKMFEQAEDEAEEAEG</sequence>
<protein>
    <submittedName>
        <fullName evidence="2">Predicted oxidoreductase</fullName>
    </submittedName>
</protein>
<proteinExistence type="predicted"/>
<evidence type="ECO:0000313" key="2">
    <source>
        <dbReference type="EMBL" id="SCY38212.1"/>
    </source>
</evidence>
<dbReference type="Proteomes" id="UP000183104">
    <property type="component" value="Unassembled WGS sequence"/>
</dbReference>
<accession>A0A0P9ERH9</accession>